<organism evidence="19 20">
    <name type="scientific">Polarella glacialis</name>
    <name type="common">Dinoflagellate</name>
    <dbReference type="NCBI Taxonomy" id="89957"/>
    <lineage>
        <taxon>Eukaryota</taxon>
        <taxon>Sar</taxon>
        <taxon>Alveolata</taxon>
        <taxon>Dinophyceae</taxon>
        <taxon>Suessiales</taxon>
        <taxon>Suessiaceae</taxon>
        <taxon>Polarella</taxon>
    </lineage>
</organism>
<evidence type="ECO:0000256" key="8">
    <source>
        <dbReference type="ARBA" id="ARBA00022741"/>
    </source>
</evidence>
<dbReference type="PROSITE" id="PS00107">
    <property type="entry name" value="PROTEIN_KINASE_ATP"/>
    <property type="match status" value="1"/>
</dbReference>
<dbReference type="AlphaFoldDB" id="A0A813HF82"/>
<dbReference type="PANTHER" id="PTHR24349">
    <property type="entry name" value="SERINE/THREONINE-PROTEIN KINASE"/>
    <property type="match status" value="1"/>
</dbReference>
<accession>A0A813HF82</accession>
<dbReference type="Gene3D" id="3.30.200.20">
    <property type="entry name" value="Phosphorylase Kinase, domain 1"/>
    <property type="match status" value="1"/>
</dbReference>
<reference evidence="19" key="1">
    <citation type="submission" date="2021-02" db="EMBL/GenBank/DDBJ databases">
        <authorList>
            <person name="Dougan E. K."/>
            <person name="Rhodes N."/>
            <person name="Thang M."/>
            <person name="Chan C."/>
        </authorList>
    </citation>
    <scope>NUCLEOTIDE SEQUENCE</scope>
</reference>
<dbReference type="Pfam" id="PF00069">
    <property type="entry name" value="Pkinase"/>
    <property type="match status" value="1"/>
</dbReference>
<evidence type="ECO:0000256" key="10">
    <source>
        <dbReference type="ARBA" id="ARBA00022837"/>
    </source>
</evidence>
<evidence type="ECO:0000256" key="9">
    <source>
        <dbReference type="ARBA" id="ARBA00022777"/>
    </source>
</evidence>
<dbReference type="EMBL" id="CAJNNV010031525">
    <property type="protein sequence ID" value="CAE8636624.1"/>
    <property type="molecule type" value="Genomic_DNA"/>
</dbReference>
<evidence type="ECO:0000313" key="19">
    <source>
        <dbReference type="EMBL" id="CAE8636624.1"/>
    </source>
</evidence>
<evidence type="ECO:0000259" key="17">
    <source>
        <dbReference type="PROSITE" id="PS50011"/>
    </source>
</evidence>
<evidence type="ECO:0000256" key="7">
    <source>
        <dbReference type="ARBA" id="ARBA00022737"/>
    </source>
</evidence>
<evidence type="ECO:0000256" key="3">
    <source>
        <dbReference type="ARBA" id="ARBA00012513"/>
    </source>
</evidence>
<evidence type="ECO:0000256" key="5">
    <source>
        <dbReference type="ARBA" id="ARBA00022679"/>
    </source>
</evidence>
<feature type="region of interest" description="Disordered" evidence="16">
    <location>
        <begin position="544"/>
        <end position="617"/>
    </location>
</feature>
<keyword evidence="8 15" id="KW-0547">Nucleotide-binding</keyword>
<dbReference type="SUPFAM" id="SSF56112">
    <property type="entry name" value="Protein kinase-like (PK-like)"/>
    <property type="match status" value="1"/>
</dbReference>
<evidence type="ECO:0000256" key="1">
    <source>
        <dbReference type="ARBA" id="ARBA00001946"/>
    </source>
</evidence>
<feature type="domain" description="EF-hand" evidence="18">
    <location>
        <begin position="408"/>
        <end position="443"/>
    </location>
</feature>
<comment type="similarity">
    <text evidence="12">Belongs to the protein kinase superfamily. Ser/Thr protein kinase family. CDPK subfamily.</text>
</comment>
<dbReference type="FunFam" id="1.10.510.10:FF:000571">
    <property type="entry name" value="Maternal embryonic leucine zipper kinase"/>
    <property type="match status" value="1"/>
</dbReference>
<feature type="domain" description="Protein kinase" evidence="17">
    <location>
        <begin position="90"/>
        <end position="357"/>
    </location>
</feature>
<dbReference type="InterPro" id="IPR011992">
    <property type="entry name" value="EF-hand-dom_pair"/>
</dbReference>
<dbReference type="InterPro" id="IPR018247">
    <property type="entry name" value="EF_Hand_1_Ca_BS"/>
</dbReference>
<dbReference type="InterPro" id="IPR000719">
    <property type="entry name" value="Prot_kinase_dom"/>
</dbReference>
<dbReference type="InterPro" id="IPR002048">
    <property type="entry name" value="EF_hand_dom"/>
</dbReference>
<dbReference type="Proteomes" id="UP000654075">
    <property type="component" value="Unassembled WGS sequence"/>
</dbReference>
<dbReference type="PROSITE" id="PS00018">
    <property type="entry name" value="EF_HAND_1"/>
    <property type="match status" value="1"/>
</dbReference>
<feature type="compositionally biased region" description="Basic and acidic residues" evidence="16">
    <location>
        <begin position="545"/>
        <end position="572"/>
    </location>
</feature>
<dbReference type="EC" id="2.7.11.1" evidence="3"/>
<dbReference type="OrthoDB" id="439293at2759"/>
<evidence type="ECO:0000256" key="11">
    <source>
        <dbReference type="ARBA" id="ARBA00022840"/>
    </source>
</evidence>
<keyword evidence="5" id="KW-0808">Transferase</keyword>
<keyword evidence="10" id="KW-0106">Calcium</keyword>
<sequence length="617" mass="69370">MSTALVDWHRKRRSSSSGLRLPAPERSFDSEPSQGSWPSPPPDEFQFAEGCPSPFDSLACPCSPVCCPSPAEFVREDLVRRNVRQVQAEYEFEKCLGEGSFGMVHKARHRRTGLLRAVKEIPKSGTEDEDFEYELKALVALDHPHIVKVIEYFDDPVKYDLVMELCTGPDLFTYILERMEGPDCGGFVPEEEVSVILRQCLKSVLCCHANGFVHRDLNARNFMITGSDRTIKLIDFGLAKRFLGFVPRDQFLEIVGTSHYMAPEMMLDGKYSPAVDMWSLGVLLYVCLTGMMLLPKDDERKKCCLRKKGFVQRKIQNCAQLQKRGCSEQARDLLGKMLKLEPLQRITASEALSHPFILNHCHLYLGEPFETNIELDPDLVDKLRRYAKAPRLKKVSLLFMAHLADHEKDLLAARHNFRTLDQDGDGEISQEDLEVGLKASGVTPPADMAEIFAACSGHREGRLHFVEFVACLLPEQLVDERLCHEAFNLLDPEGKGQLTAEDLQVVCPTYDLQRCQKMVRQANPDGNGDFFDFEHFHRFLCGPAERSKRQHPDADDAEGEPRKLAKLEEGTAREWTGLLSSSLPACEAAEPPDKKPAPELRIGIESGEPATSLAPSL</sequence>
<evidence type="ECO:0000256" key="12">
    <source>
        <dbReference type="ARBA" id="ARBA00024334"/>
    </source>
</evidence>
<keyword evidence="4" id="KW-0723">Serine/threonine-protein kinase</keyword>
<dbReference type="PROSITE" id="PS50011">
    <property type="entry name" value="PROTEIN_KINASE_DOM"/>
    <property type="match status" value="1"/>
</dbReference>
<dbReference type="GO" id="GO:0005524">
    <property type="term" value="F:ATP binding"/>
    <property type="evidence" value="ECO:0007669"/>
    <property type="project" value="UniProtKB-UniRule"/>
</dbReference>
<feature type="domain" description="EF-hand" evidence="18">
    <location>
        <begin position="478"/>
        <end position="513"/>
    </location>
</feature>
<comment type="cofactor">
    <cofactor evidence="1">
        <name>Mg(2+)</name>
        <dbReference type="ChEBI" id="CHEBI:18420"/>
    </cofactor>
</comment>
<comment type="catalytic activity">
    <reaction evidence="14">
        <text>L-seryl-[protein] + ATP = O-phospho-L-seryl-[protein] + ADP + H(+)</text>
        <dbReference type="Rhea" id="RHEA:17989"/>
        <dbReference type="Rhea" id="RHEA-COMP:9863"/>
        <dbReference type="Rhea" id="RHEA-COMP:11604"/>
        <dbReference type="ChEBI" id="CHEBI:15378"/>
        <dbReference type="ChEBI" id="CHEBI:29999"/>
        <dbReference type="ChEBI" id="CHEBI:30616"/>
        <dbReference type="ChEBI" id="CHEBI:83421"/>
        <dbReference type="ChEBI" id="CHEBI:456216"/>
        <dbReference type="EC" id="2.7.11.1"/>
    </reaction>
</comment>
<evidence type="ECO:0000259" key="18">
    <source>
        <dbReference type="PROSITE" id="PS50222"/>
    </source>
</evidence>
<dbReference type="InterPro" id="IPR011009">
    <property type="entry name" value="Kinase-like_dom_sf"/>
</dbReference>
<evidence type="ECO:0000256" key="16">
    <source>
        <dbReference type="SAM" id="MobiDB-lite"/>
    </source>
</evidence>
<keyword evidence="20" id="KW-1185">Reference proteome</keyword>
<evidence type="ECO:0000256" key="14">
    <source>
        <dbReference type="ARBA" id="ARBA00048679"/>
    </source>
</evidence>
<gene>
    <name evidence="19" type="ORF">PGLA1383_LOCUS52038</name>
</gene>
<keyword evidence="11 15" id="KW-0067">ATP-binding</keyword>
<evidence type="ECO:0000256" key="6">
    <source>
        <dbReference type="ARBA" id="ARBA00022723"/>
    </source>
</evidence>
<comment type="caution">
    <text evidence="19">The sequence shown here is derived from an EMBL/GenBank/DDBJ whole genome shotgun (WGS) entry which is preliminary data.</text>
</comment>
<evidence type="ECO:0000256" key="13">
    <source>
        <dbReference type="ARBA" id="ARBA00047899"/>
    </source>
</evidence>
<dbReference type="Gene3D" id="1.10.510.10">
    <property type="entry name" value="Transferase(Phosphotransferase) domain 1"/>
    <property type="match status" value="1"/>
</dbReference>
<dbReference type="InterPro" id="IPR017441">
    <property type="entry name" value="Protein_kinase_ATP_BS"/>
</dbReference>
<evidence type="ECO:0000313" key="20">
    <source>
        <dbReference type="Proteomes" id="UP000654075"/>
    </source>
</evidence>
<protein>
    <recommendedName>
        <fullName evidence="3">non-specific serine/threonine protein kinase</fullName>
        <ecNumber evidence="3">2.7.11.1</ecNumber>
    </recommendedName>
</protein>
<keyword evidence="7" id="KW-0677">Repeat</keyword>
<evidence type="ECO:0000256" key="2">
    <source>
        <dbReference type="ARBA" id="ARBA00011245"/>
    </source>
</evidence>
<dbReference type="GO" id="GO:0004674">
    <property type="term" value="F:protein serine/threonine kinase activity"/>
    <property type="evidence" value="ECO:0007669"/>
    <property type="project" value="UniProtKB-KW"/>
</dbReference>
<dbReference type="SMART" id="SM00054">
    <property type="entry name" value="EFh"/>
    <property type="match status" value="2"/>
</dbReference>
<dbReference type="PROSITE" id="PS50222">
    <property type="entry name" value="EF_HAND_2"/>
    <property type="match status" value="2"/>
</dbReference>
<keyword evidence="6" id="KW-0479">Metal-binding</keyword>
<dbReference type="FunFam" id="3.30.200.20:FF:000315">
    <property type="entry name" value="Calcium-dependent protein kinase 3"/>
    <property type="match status" value="1"/>
</dbReference>
<dbReference type="SUPFAM" id="SSF47473">
    <property type="entry name" value="EF-hand"/>
    <property type="match status" value="1"/>
</dbReference>
<feature type="binding site" evidence="15">
    <location>
        <position position="119"/>
    </location>
    <ligand>
        <name>ATP</name>
        <dbReference type="ChEBI" id="CHEBI:30616"/>
    </ligand>
</feature>
<dbReference type="GO" id="GO:0005509">
    <property type="term" value="F:calcium ion binding"/>
    <property type="evidence" value="ECO:0007669"/>
    <property type="project" value="InterPro"/>
</dbReference>
<dbReference type="InterPro" id="IPR050205">
    <property type="entry name" value="CDPK_Ser/Thr_kinases"/>
</dbReference>
<evidence type="ECO:0000256" key="15">
    <source>
        <dbReference type="PROSITE-ProRule" id="PRU10141"/>
    </source>
</evidence>
<evidence type="ECO:0000256" key="4">
    <source>
        <dbReference type="ARBA" id="ARBA00022527"/>
    </source>
</evidence>
<proteinExistence type="inferred from homology"/>
<feature type="region of interest" description="Disordered" evidence="16">
    <location>
        <begin position="1"/>
        <end position="43"/>
    </location>
</feature>
<keyword evidence="9" id="KW-0418">Kinase</keyword>
<dbReference type="OMA" id="KGKFSYL"/>
<comment type="subunit">
    <text evidence="2">Monomer.</text>
</comment>
<dbReference type="Gene3D" id="1.10.238.10">
    <property type="entry name" value="EF-hand"/>
    <property type="match status" value="2"/>
</dbReference>
<name>A0A813HF82_POLGL</name>
<comment type="catalytic activity">
    <reaction evidence="13">
        <text>L-threonyl-[protein] + ATP = O-phospho-L-threonyl-[protein] + ADP + H(+)</text>
        <dbReference type="Rhea" id="RHEA:46608"/>
        <dbReference type="Rhea" id="RHEA-COMP:11060"/>
        <dbReference type="Rhea" id="RHEA-COMP:11605"/>
        <dbReference type="ChEBI" id="CHEBI:15378"/>
        <dbReference type="ChEBI" id="CHEBI:30013"/>
        <dbReference type="ChEBI" id="CHEBI:30616"/>
        <dbReference type="ChEBI" id="CHEBI:61977"/>
        <dbReference type="ChEBI" id="CHEBI:456216"/>
        <dbReference type="EC" id="2.7.11.1"/>
    </reaction>
</comment>